<dbReference type="InterPro" id="IPR036259">
    <property type="entry name" value="MFS_trans_sf"/>
</dbReference>
<evidence type="ECO:0000256" key="7">
    <source>
        <dbReference type="ARBA" id="ARBA00069139"/>
    </source>
</evidence>
<feature type="domain" description="Major facilitator superfamily (MFS) profile" evidence="10">
    <location>
        <begin position="148"/>
        <end position="588"/>
    </location>
</feature>
<dbReference type="AlphaFoldDB" id="A0AAJ0DMW7"/>
<evidence type="ECO:0000259" key="10">
    <source>
        <dbReference type="PROSITE" id="PS50850"/>
    </source>
</evidence>
<comment type="caution">
    <text evidence="11">The sequence shown here is derived from an EMBL/GenBank/DDBJ whole genome shotgun (WGS) entry which is preliminary data.</text>
</comment>
<evidence type="ECO:0000256" key="5">
    <source>
        <dbReference type="ARBA" id="ARBA00038347"/>
    </source>
</evidence>
<feature type="transmembrane region" description="Helical" evidence="9">
    <location>
        <begin position="146"/>
        <end position="167"/>
    </location>
</feature>
<keyword evidence="2 9" id="KW-0812">Transmembrane</keyword>
<dbReference type="PROSITE" id="PS50850">
    <property type="entry name" value="MFS"/>
    <property type="match status" value="1"/>
</dbReference>
<feature type="transmembrane region" description="Helical" evidence="9">
    <location>
        <begin position="173"/>
        <end position="195"/>
    </location>
</feature>
<evidence type="ECO:0000256" key="3">
    <source>
        <dbReference type="ARBA" id="ARBA00022989"/>
    </source>
</evidence>
<reference evidence="11" key="1">
    <citation type="submission" date="2023-04" db="EMBL/GenBank/DDBJ databases">
        <title>Black Yeasts Isolated from many extreme environments.</title>
        <authorList>
            <person name="Coleine C."/>
            <person name="Stajich J.E."/>
            <person name="Selbmann L."/>
        </authorList>
    </citation>
    <scope>NUCLEOTIDE SEQUENCE</scope>
    <source>
        <strain evidence="11">CCFEE 5312</strain>
    </source>
</reference>
<evidence type="ECO:0000256" key="6">
    <source>
        <dbReference type="ARBA" id="ARBA00053977"/>
    </source>
</evidence>
<evidence type="ECO:0000256" key="4">
    <source>
        <dbReference type="ARBA" id="ARBA00023136"/>
    </source>
</evidence>
<proteinExistence type="inferred from homology"/>
<dbReference type="GO" id="GO:1990961">
    <property type="term" value="P:xenobiotic detoxification by transmembrane export across the plasma membrane"/>
    <property type="evidence" value="ECO:0007669"/>
    <property type="project" value="TreeGrafter"/>
</dbReference>
<sequence length="600" mass="66834">MAELFRDTAFGHLVRFVTRKKVFPFAEEADPSIWTRYIDEKKSGYLAHHGDTSPPSDGESINGLGGVRTRENEYSLFPPSRLWKMERLQSYNSRMGTQNMQSVNEALNQASGVKVDPEKGKDIHLVSWYGPNDPENPQNWGTFKKCFVTFQICLLTTSVYIGSSIYSAGTENVMAIFGVSRVAATLGLTLFVAGYGVGPMLFSPMSEVPQIGRNPIYLATLAMFVAFQVPTALASNFGMLLAFRFLTGFFGSPVLATGGASIADIWSPAKRAYAMSLWGISAVSGPVMGPLVGGFAVQYGPLGGGFTAPWTWPIWCLMWASAFCLVFLFSFFPETSANNILVRRTRRLRQITGDDKLKCEPELMSEQMTGKEIVMMSLVRPFTLNFTEPMVFLLNLYIALIYGLLYIWFESFVAVFIGVYHFSLSQEGLSFLGIFIGSIVVIPPFFLWLRYRLEPQFDENGELQPEKRLPAACIGAFFIPIALFWFGWSSRASVHWIVPIIGSGCFSIGTFLLFNSVLNYLPDAYPEYAASVLAGNDLFRSSFGAGFPLFANAMYEDLGIAWASSTLAFLSIAFVPIPFVLYKYGPTLRRNYSKYARRDL</sequence>
<feature type="transmembrane region" description="Helical" evidence="9">
    <location>
        <begin position="469"/>
        <end position="488"/>
    </location>
</feature>
<accession>A0AAJ0DMW7</accession>
<gene>
    <name evidence="11" type="primary">MDR1_1</name>
    <name evidence="11" type="ORF">LTR09_005459</name>
</gene>
<feature type="transmembrane region" description="Helical" evidence="9">
    <location>
        <begin position="390"/>
        <end position="409"/>
    </location>
</feature>
<dbReference type="CDD" id="cd17323">
    <property type="entry name" value="MFS_Tpo1_MDR_like"/>
    <property type="match status" value="1"/>
</dbReference>
<dbReference type="InterPro" id="IPR011701">
    <property type="entry name" value="MFS"/>
</dbReference>
<feature type="transmembrane region" description="Helical" evidence="9">
    <location>
        <begin position="429"/>
        <end position="449"/>
    </location>
</feature>
<feature type="transmembrane region" description="Helical" evidence="9">
    <location>
        <begin position="538"/>
        <end position="555"/>
    </location>
</feature>
<dbReference type="Gene3D" id="1.20.1250.20">
    <property type="entry name" value="MFS general substrate transporter like domains"/>
    <property type="match status" value="1"/>
</dbReference>
<comment type="subcellular location">
    <subcellularLocation>
        <location evidence="1">Membrane</location>
        <topology evidence="1">Multi-pass membrane protein</topology>
    </subcellularLocation>
</comment>
<dbReference type="Proteomes" id="UP001271007">
    <property type="component" value="Unassembled WGS sequence"/>
</dbReference>
<feature type="transmembrane region" description="Helical" evidence="9">
    <location>
        <begin position="275"/>
        <end position="300"/>
    </location>
</feature>
<dbReference type="PANTHER" id="PTHR23502:SF23">
    <property type="entry name" value="FLUCONAZOLE RESISTANCE PROTEIN 1"/>
    <property type="match status" value="1"/>
</dbReference>
<comment type="similarity">
    <text evidence="5">Belongs to the major facilitator superfamily. CAR1 family.</text>
</comment>
<protein>
    <recommendedName>
        <fullName evidence="7">Cercosporin MFS transporter CTB4</fullName>
    </recommendedName>
    <alternativeName>
        <fullName evidence="8">Cercosporin toxin biosynthesis cluster protein 4</fullName>
    </alternativeName>
</protein>
<dbReference type="Pfam" id="PF07690">
    <property type="entry name" value="MFS_1"/>
    <property type="match status" value="1"/>
</dbReference>
<evidence type="ECO:0000256" key="8">
    <source>
        <dbReference type="ARBA" id="ARBA00077167"/>
    </source>
</evidence>
<dbReference type="PANTHER" id="PTHR23502">
    <property type="entry name" value="MAJOR FACILITATOR SUPERFAMILY"/>
    <property type="match status" value="1"/>
</dbReference>
<keyword evidence="12" id="KW-1185">Reference proteome</keyword>
<evidence type="ECO:0000256" key="1">
    <source>
        <dbReference type="ARBA" id="ARBA00004141"/>
    </source>
</evidence>
<evidence type="ECO:0000256" key="9">
    <source>
        <dbReference type="SAM" id="Phobius"/>
    </source>
</evidence>
<name>A0AAJ0DMW7_9PEZI</name>
<comment type="function">
    <text evidence="6">MFS transporter; part of the gene cluster that mediates the biosynthesis of cercosporin, a light-activated, non-host-selective toxin. The perylenequinone chromophore of cercosporin absorbs light energy to attain an electronically-activated triplet state and produces active oxygen species such as the hydroxyl radical, superoxide, hydrogen peroxide or singlet oxygen upon reaction with oxygen molecules. These reactive oxygen species cause damage to various cellular components including lipids, proteins and nucleic acids. Responsible for secretion and accumulation of cercosporin, but does not play any roles in self-protection against the toxicity of cercosporin.</text>
</comment>
<feature type="transmembrane region" description="Helical" evidence="9">
    <location>
        <begin position="494"/>
        <end position="518"/>
    </location>
</feature>
<feature type="transmembrane region" description="Helical" evidence="9">
    <location>
        <begin position="312"/>
        <end position="332"/>
    </location>
</feature>
<dbReference type="GO" id="GO:0015244">
    <property type="term" value="F:fluconazole transmembrane transporter activity"/>
    <property type="evidence" value="ECO:0007669"/>
    <property type="project" value="TreeGrafter"/>
</dbReference>
<feature type="transmembrane region" description="Helical" evidence="9">
    <location>
        <begin position="241"/>
        <end position="263"/>
    </location>
</feature>
<evidence type="ECO:0000313" key="12">
    <source>
        <dbReference type="Proteomes" id="UP001271007"/>
    </source>
</evidence>
<keyword evidence="4 9" id="KW-0472">Membrane</keyword>
<keyword evidence="3 9" id="KW-1133">Transmembrane helix</keyword>
<organism evidence="11 12">
    <name type="scientific">Extremus antarcticus</name>
    <dbReference type="NCBI Taxonomy" id="702011"/>
    <lineage>
        <taxon>Eukaryota</taxon>
        <taxon>Fungi</taxon>
        <taxon>Dikarya</taxon>
        <taxon>Ascomycota</taxon>
        <taxon>Pezizomycotina</taxon>
        <taxon>Dothideomycetes</taxon>
        <taxon>Dothideomycetidae</taxon>
        <taxon>Mycosphaerellales</taxon>
        <taxon>Extremaceae</taxon>
        <taxon>Extremus</taxon>
    </lineage>
</organism>
<dbReference type="FunFam" id="1.20.1250.20:FF:000011">
    <property type="entry name" value="MFS multidrug transporter, putative"/>
    <property type="match status" value="1"/>
</dbReference>
<dbReference type="EMBL" id="JAWDJX010000016">
    <property type="protein sequence ID" value="KAK3053290.1"/>
    <property type="molecule type" value="Genomic_DNA"/>
</dbReference>
<evidence type="ECO:0000256" key="2">
    <source>
        <dbReference type="ARBA" id="ARBA00022692"/>
    </source>
</evidence>
<feature type="transmembrane region" description="Helical" evidence="9">
    <location>
        <begin position="561"/>
        <end position="582"/>
    </location>
</feature>
<dbReference type="InterPro" id="IPR020846">
    <property type="entry name" value="MFS_dom"/>
</dbReference>
<evidence type="ECO:0000313" key="11">
    <source>
        <dbReference type="EMBL" id="KAK3053290.1"/>
    </source>
</evidence>
<dbReference type="GO" id="GO:0005886">
    <property type="term" value="C:plasma membrane"/>
    <property type="evidence" value="ECO:0007669"/>
    <property type="project" value="TreeGrafter"/>
</dbReference>
<dbReference type="SUPFAM" id="SSF103473">
    <property type="entry name" value="MFS general substrate transporter"/>
    <property type="match status" value="1"/>
</dbReference>